<reference evidence="2" key="1">
    <citation type="journal article" date="2011" name="Environ. Microbiol.">
        <title>Time-series analyses of Monterey Bay coastal microbial picoplankton using a 'genome proxy' microarray.</title>
        <authorList>
            <person name="Rich V.I."/>
            <person name="Pham V.D."/>
            <person name="Eppley J."/>
            <person name="Shi Y."/>
            <person name="DeLong E.F."/>
        </authorList>
    </citation>
    <scope>NUCLEOTIDE SEQUENCE</scope>
</reference>
<organism evidence="2">
    <name type="scientific">uncultured delta proteobacterium HF0200_19J16</name>
    <dbReference type="NCBI Taxonomy" id="710831"/>
    <lineage>
        <taxon>Bacteria</taxon>
        <taxon>Deltaproteobacteria</taxon>
        <taxon>environmental samples</taxon>
    </lineage>
</organism>
<evidence type="ECO:0000256" key="1">
    <source>
        <dbReference type="SAM" id="Phobius"/>
    </source>
</evidence>
<keyword evidence="1" id="KW-0812">Transmembrane</keyword>
<keyword evidence="1" id="KW-1133">Transmembrane helix</keyword>
<proteinExistence type="predicted"/>
<dbReference type="EMBL" id="GU474879">
    <property type="protein sequence ID" value="ADI18011.1"/>
    <property type="molecule type" value="Genomic_DNA"/>
</dbReference>
<protein>
    <submittedName>
        <fullName evidence="2">Uncharacterized protein</fullName>
    </submittedName>
</protein>
<dbReference type="AlphaFoldDB" id="E0XUC0"/>
<name>E0XUC0_9DELT</name>
<keyword evidence="1" id="KW-0472">Membrane</keyword>
<accession>E0XUC0</accession>
<evidence type="ECO:0000313" key="2">
    <source>
        <dbReference type="EMBL" id="ADI18011.1"/>
    </source>
</evidence>
<sequence>MSDTIVFFRNTRFTSWLRLRIPCLRKARFLLKPPPPVALKRFAAPLCVFIFMADLFSFFRWSKNHVH</sequence>
<feature type="transmembrane region" description="Helical" evidence="1">
    <location>
        <begin position="42"/>
        <end position="61"/>
    </location>
</feature>